<protein>
    <submittedName>
        <fullName evidence="2">Uncharacterized protein</fullName>
    </submittedName>
</protein>
<evidence type="ECO:0000313" key="3">
    <source>
        <dbReference type="Proteomes" id="UP001141806"/>
    </source>
</evidence>
<organism evidence="2 3">
    <name type="scientific">Protea cynaroides</name>
    <dbReference type="NCBI Taxonomy" id="273540"/>
    <lineage>
        <taxon>Eukaryota</taxon>
        <taxon>Viridiplantae</taxon>
        <taxon>Streptophyta</taxon>
        <taxon>Embryophyta</taxon>
        <taxon>Tracheophyta</taxon>
        <taxon>Spermatophyta</taxon>
        <taxon>Magnoliopsida</taxon>
        <taxon>Proteales</taxon>
        <taxon>Proteaceae</taxon>
        <taxon>Protea</taxon>
    </lineage>
</organism>
<evidence type="ECO:0000256" key="1">
    <source>
        <dbReference type="SAM" id="MobiDB-lite"/>
    </source>
</evidence>
<dbReference type="EMBL" id="JAMYWD010000011">
    <property type="protein sequence ID" value="KAJ4954377.1"/>
    <property type="molecule type" value="Genomic_DNA"/>
</dbReference>
<evidence type="ECO:0000313" key="2">
    <source>
        <dbReference type="EMBL" id="KAJ4954377.1"/>
    </source>
</evidence>
<dbReference type="Proteomes" id="UP001141806">
    <property type="component" value="Unassembled WGS sequence"/>
</dbReference>
<comment type="caution">
    <text evidence="2">The sequence shown here is derived from an EMBL/GenBank/DDBJ whole genome shotgun (WGS) entry which is preliminary data.</text>
</comment>
<proteinExistence type="predicted"/>
<accession>A0A9Q0JWR6</accession>
<name>A0A9Q0JWR6_9MAGN</name>
<keyword evidence="3" id="KW-1185">Reference proteome</keyword>
<gene>
    <name evidence="2" type="ORF">NE237_011160</name>
</gene>
<reference evidence="2" key="1">
    <citation type="journal article" date="2023" name="Plant J.">
        <title>The genome of the king protea, Protea cynaroides.</title>
        <authorList>
            <person name="Chang J."/>
            <person name="Duong T.A."/>
            <person name="Schoeman C."/>
            <person name="Ma X."/>
            <person name="Roodt D."/>
            <person name="Barker N."/>
            <person name="Li Z."/>
            <person name="Van de Peer Y."/>
            <person name="Mizrachi E."/>
        </authorList>
    </citation>
    <scope>NUCLEOTIDE SEQUENCE</scope>
    <source>
        <tissue evidence="2">Young leaves</tissue>
    </source>
</reference>
<dbReference type="AlphaFoldDB" id="A0A9Q0JWR6"/>
<feature type="region of interest" description="Disordered" evidence="1">
    <location>
        <begin position="85"/>
        <end position="109"/>
    </location>
</feature>
<sequence>MKNPPLKQELLNNQPLNQEERYNSFLKLLVVSYIAATDILHVCDHVEERTIHLSTRNFSTINLSTRKKVNGHCDHSAVASCLVSKTRKENGRRGTHNHNSTDNLNEERE</sequence>